<feature type="domain" description="Amidohydrolase 3" evidence="3">
    <location>
        <begin position="350"/>
        <end position="430"/>
    </location>
</feature>
<dbReference type="InterPro" id="IPR024403">
    <property type="entry name" value="DHOase_cat"/>
</dbReference>
<dbReference type="RefSeq" id="WP_183752328.1">
    <property type="nucleotide sequence ID" value="NZ_JACICC010000004.1"/>
</dbReference>
<accession>A0A7W5Z506</accession>
<dbReference type="EMBL" id="JACICC010000004">
    <property type="protein sequence ID" value="MBB3809822.1"/>
    <property type="molecule type" value="Genomic_DNA"/>
</dbReference>
<protein>
    <submittedName>
        <fullName evidence="5">Dihydroorotase</fullName>
        <ecNumber evidence="5">3.5.2.3</ecNumber>
    </submittedName>
</protein>
<sequence>MSAFSPPHLFHNARIVDPATGRDGRGGVLVRAGIIVDVGPHLVSGSGPEGAQETDCGGSVLAPGLVDLRAFVGEPGAEHRETLKTASEAAAAGGVTTIVCMPETNPPIDEPAIVDFVLRRARDTAIVHVHPAAALTKQLNGRELTEIGLLREAGAVAFTDGTRSVTNAQVLRRAMTYARDFDALVINHVEDPDLVGQGVMNEGARASLLGLHGIPREAETIMLERDIRLARLTGARYHAALISCADSVEIVRNAKNSGLPVTCGVSINNLTLNELDIGDYRTFLRLSPPLRDEVDRQAVIAALAEGVIDVIVSDHNPQDVETKRQPFAEAENGALGLETMLSAGLRLVQTGQLTLSRLLAALSHNPASLIGQPGGALAAGKPADLILLDIDYPYIVDKMKLHSKSKNSPFDEARLTGKVLKTYIAGRLIYEYDEQ</sequence>
<proteinExistence type="predicted"/>
<dbReference type="NCBIfam" id="TIGR00857">
    <property type="entry name" value="pyrC_multi"/>
    <property type="match status" value="1"/>
</dbReference>
<dbReference type="GO" id="GO:0005737">
    <property type="term" value="C:cytoplasm"/>
    <property type="evidence" value="ECO:0007669"/>
    <property type="project" value="TreeGrafter"/>
</dbReference>
<dbReference type="Pfam" id="PF12890">
    <property type="entry name" value="DHOase"/>
    <property type="match status" value="1"/>
</dbReference>
<dbReference type="NCBIfam" id="NF006558">
    <property type="entry name" value="PRK09059.1"/>
    <property type="match status" value="1"/>
</dbReference>
<keyword evidence="1" id="KW-0862">Zinc</keyword>
<evidence type="ECO:0000259" key="3">
    <source>
        <dbReference type="Pfam" id="PF07969"/>
    </source>
</evidence>
<dbReference type="Gene3D" id="2.30.40.10">
    <property type="entry name" value="Urease, subunit C, domain 1"/>
    <property type="match status" value="1"/>
</dbReference>
<dbReference type="SUPFAM" id="SSF51338">
    <property type="entry name" value="Composite domain of metallo-dependent hydrolases"/>
    <property type="match status" value="1"/>
</dbReference>
<dbReference type="EC" id="3.5.2.3" evidence="5"/>
<keyword evidence="5" id="KW-0378">Hydrolase</keyword>
<dbReference type="Pfam" id="PF07969">
    <property type="entry name" value="Amidohydro_3"/>
    <property type="match status" value="1"/>
</dbReference>
<dbReference type="GO" id="GO:0004151">
    <property type="term" value="F:dihydroorotase activity"/>
    <property type="evidence" value="ECO:0007669"/>
    <property type="project" value="UniProtKB-EC"/>
</dbReference>
<dbReference type="InterPro" id="IPR032466">
    <property type="entry name" value="Metal_Hydrolase"/>
</dbReference>
<evidence type="ECO:0000313" key="5">
    <source>
        <dbReference type="EMBL" id="MBB3809822.1"/>
    </source>
</evidence>
<dbReference type="InterPro" id="IPR011059">
    <property type="entry name" value="Metal-dep_hydrolase_composite"/>
</dbReference>
<keyword evidence="2" id="KW-0665">Pyrimidine biosynthesis</keyword>
<dbReference type="SUPFAM" id="SSF51556">
    <property type="entry name" value="Metallo-dependent hydrolases"/>
    <property type="match status" value="1"/>
</dbReference>
<dbReference type="GO" id="GO:0006145">
    <property type="term" value="P:purine nucleobase catabolic process"/>
    <property type="evidence" value="ECO:0007669"/>
    <property type="project" value="TreeGrafter"/>
</dbReference>
<evidence type="ECO:0000259" key="4">
    <source>
        <dbReference type="Pfam" id="PF12890"/>
    </source>
</evidence>
<dbReference type="CDD" id="cd01317">
    <property type="entry name" value="DHOase_IIa"/>
    <property type="match status" value="1"/>
</dbReference>
<evidence type="ECO:0000256" key="1">
    <source>
        <dbReference type="ARBA" id="ARBA00022833"/>
    </source>
</evidence>
<dbReference type="Proteomes" id="UP000537592">
    <property type="component" value="Unassembled WGS sequence"/>
</dbReference>
<comment type="caution">
    <text evidence="5">The sequence shown here is derived from an EMBL/GenBank/DDBJ whole genome shotgun (WGS) entry which is preliminary data.</text>
</comment>
<reference evidence="5 6" key="1">
    <citation type="submission" date="2020-08" db="EMBL/GenBank/DDBJ databases">
        <title>Genomic Encyclopedia of Type Strains, Phase IV (KMG-IV): sequencing the most valuable type-strain genomes for metagenomic binning, comparative biology and taxonomic classification.</title>
        <authorList>
            <person name="Goeker M."/>
        </authorList>
    </citation>
    <scope>NUCLEOTIDE SEQUENCE [LARGE SCALE GENOMIC DNA]</scope>
    <source>
        <strain evidence="5 6">DSM 28760</strain>
    </source>
</reference>
<keyword evidence="6" id="KW-1185">Reference proteome</keyword>
<gene>
    <name evidence="5" type="ORF">FHS81_001910</name>
</gene>
<organism evidence="5 6">
    <name type="scientific">Pseudochelatococcus contaminans</name>
    <dbReference type="NCBI Taxonomy" id="1538103"/>
    <lineage>
        <taxon>Bacteria</taxon>
        <taxon>Pseudomonadati</taxon>
        <taxon>Pseudomonadota</taxon>
        <taxon>Alphaproteobacteria</taxon>
        <taxon>Hyphomicrobiales</taxon>
        <taxon>Chelatococcaceae</taxon>
        <taxon>Pseudochelatococcus</taxon>
    </lineage>
</organism>
<dbReference type="InterPro" id="IPR013108">
    <property type="entry name" value="Amidohydro_3"/>
</dbReference>
<dbReference type="AlphaFoldDB" id="A0A7W5Z506"/>
<dbReference type="GO" id="GO:0046872">
    <property type="term" value="F:metal ion binding"/>
    <property type="evidence" value="ECO:0007669"/>
    <property type="project" value="InterPro"/>
</dbReference>
<dbReference type="GO" id="GO:0006221">
    <property type="term" value="P:pyrimidine nucleotide biosynthetic process"/>
    <property type="evidence" value="ECO:0007669"/>
    <property type="project" value="UniProtKB-KW"/>
</dbReference>
<name>A0A7W5Z506_9HYPH</name>
<dbReference type="Gene3D" id="3.20.20.140">
    <property type="entry name" value="Metal-dependent hydrolases"/>
    <property type="match status" value="1"/>
</dbReference>
<evidence type="ECO:0000256" key="2">
    <source>
        <dbReference type="ARBA" id="ARBA00022975"/>
    </source>
</evidence>
<evidence type="ECO:0000313" key="6">
    <source>
        <dbReference type="Proteomes" id="UP000537592"/>
    </source>
</evidence>
<dbReference type="InterPro" id="IPR004722">
    <property type="entry name" value="DHOase"/>
</dbReference>
<dbReference type="InterPro" id="IPR050138">
    <property type="entry name" value="DHOase/Allantoinase_Hydrolase"/>
</dbReference>
<dbReference type="PANTHER" id="PTHR43668">
    <property type="entry name" value="ALLANTOINASE"/>
    <property type="match status" value="1"/>
</dbReference>
<dbReference type="PANTHER" id="PTHR43668:SF2">
    <property type="entry name" value="ALLANTOINASE"/>
    <property type="match status" value="1"/>
</dbReference>
<dbReference type="GO" id="GO:0004038">
    <property type="term" value="F:allantoinase activity"/>
    <property type="evidence" value="ECO:0007669"/>
    <property type="project" value="TreeGrafter"/>
</dbReference>
<feature type="domain" description="Dihydroorotase catalytic" evidence="4">
    <location>
        <begin position="58"/>
        <end position="245"/>
    </location>
</feature>